<evidence type="ECO:0000256" key="5">
    <source>
        <dbReference type="ARBA" id="ARBA00023136"/>
    </source>
</evidence>
<proteinExistence type="predicted"/>
<keyword evidence="3 6" id="KW-0812">Transmembrane</keyword>
<keyword evidence="5 6" id="KW-0472">Membrane</keyword>
<evidence type="ECO:0000313" key="8">
    <source>
        <dbReference type="EMBL" id="WGH79406.1"/>
    </source>
</evidence>
<gene>
    <name evidence="8" type="ORF">P8627_03825</name>
</gene>
<name>A0ABY8LDL2_9RHOB</name>
<dbReference type="InterPro" id="IPR011620">
    <property type="entry name" value="Sig_transdc_His_kinase_LytS_TM"/>
</dbReference>
<keyword evidence="8" id="KW-0675">Receptor</keyword>
<keyword evidence="2" id="KW-1003">Cell membrane</keyword>
<dbReference type="Pfam" id="PF07694">
    <property type="entry name" value="5TM-5TMR_LYT"/>
    <property type="match status" value="1"/>
</dbReference>
<protein>
    <submittedName>
        <fullName evidence="8">LytS/YhcK type 5TM receptor domain-containing protein</fullName>
    </submittedName>
</protein>
<feature type="transmembrane region" description="Helical" evidence="6">
    <location>
        <begin position="165"/>
        <end position="184"/>
    </location>
</feature>
<organism evidence="8 9">
    <name type="scientific">Jannaschia ovalis</name>
    <dbReference type="NCBI Taxonomy" id="3038773"/>
    <lineage>
        <taxon>Bacteria</taxon>
        <taxon>Pseudomonadati</taxon>
        <taxon>Pseudomonadota</taxon>
        <taxon>Alphaproteobacteria</taxon>
        <taxon>Rhodobacterales</taxon>
        <taxon>Roseobacteraceae</taxon>
        <taxon>Jannaschia</taxon>
    </lineage>
</organism>
<feature type="transmembrane region" description="Helical" evidence="6">
    <location>
        <begin position="133"/>
        <end position="153"/>
    </location>
</feature>
<dbReference type="EMBL" id="CP122537">
    <property type="protein sequence ID" value="WGH79406.1"/>
    <property type="molecule type" value="Genomic_DNA"/>
</dbReference>
<evidence type="ECO:0000256" key="2">
    <source>
        <dbReference type="ARBA" id="ARBA00022475"/>
    </source>
</evidence>
<comment type="subcellular location">
    <subcellularLocation>
        <location evidence="1">Cell membrane</location>
        <topology evidence="1">Multi-pass membrane protein</topology>
    </subcellularLocation>
</comment>
<evidence type="ECO:0000256" key="4">
    <source>
        <dbReference type="ARBA" id="ARBA00022989"/>
    </source>
</evidence>
<feature type="transmembrane region" description="Helical" evidence="6">
    <location>
        <begin position="36"/>
        <end position="52"/>
    </location>
</feature>
<dbReference type="RefSeq" id="WP_279966265.1">
    <property type="nucleotide sequence ID" value="NZ_CP122537.1"/>
</dbReference>
<keyword evidence="4 6" id="KW-1133">Transmembrane helix</keyword>
<sequence>MTWTLATLADFIGSLALLGLLSLAFGHLRRHVPGPRLAQTLLGLTFGAVAVLQMHSPLSPVDGLIVDMRNVPVALAGAFLGGRGLAICLLIAAGARFGIGGVGMWSGIAAMMIAGLAGAVWTQWTSGTARRGGWAMVALAAGMSLHIVAVLLLPSEVALWFLTEAAPVVLALNFASVPIIATLLERERLRAGRPDENGGDRDSLAVDPLALDRALAGATRSRRFDSGAVVVVLRLRRRWLRALAWGAETEALTVARLQRRLRAALPEGSLFGMTDPSRIVVVAPGTAGRSARPLLHLLSGLAEQPLRIGPSSAVRLPLHLGARHYGRVPALDRIEADLARRTAWPGAKARPAREDHDLAPGAEALFAVADRLLAGGPQRPGHAARRG</sequence>
<accession>A0ABY8LDL2</accession>
<dbReference type="Proteomes" id="UP001243420">
    <property type="component" value="Chromosome"/>
</dbReference>
<reference evidence="8 9" key="1">
    <citation type="submission" date="2023-04" db="EMBL/GenBank/DDBJ databases">
        <title>Jannaschia ovalis sp. nov., a marine bacterium isolated from sea tidal flat.</title>
        <authorList>
            <person name="Kwon D.Y."/>
            <person name="Kim J.-J."/>
        </authorList>
    </citation>
    <scope>NUCLEOTIDE SEQUENCE [LARGE SCALE GENOMIC DNA]</scope>
    <source>
        <strain evidence="8 9">GRR-S6-38</strain>
    </source>
</reference>
<evidence type="ECO:0000256" key="1">
    <source>
        <dbReference type="ARBA" id="ARBA00004651"/>
    </source>
</evidence>
<evidence type="ECO:0000259" key="7">
    <source>
        <dbReference type="Pfam" id="PF07694"/>
    </source>
</evidence>
<feature type="transmembrane region" description="Helical" evidence="6">
    <location>
        <begin position="73"/>
        <end position="93"/>
    </location>
</feature>
<evidence type="ECO:0000256" key="3">
    <source>
        <dbReference type="ARBA" id="ARBA00022692"/>
    </source>
</evidence>
<keyword evidence="9" id="KW-1185">Reference proteome</keyword>
<evidence type="ECO:0000313" key="9">
    <source>
        <dbReference type="Proteomes" id="UP001243420"/>
    </source>
</evidence>
<feature type="domain" description="Signal transduction histidine kinase 5TM receptor LytS transmembrane region" evidence="7">
    <location>
        <begin position="36"/>
        <end position="185"/>
    </location>
</feature>
<feature type="transmembrane region" description="Helical" evidence="6">
    <location>
        <begin position="99"/>
        <end position="121"/>
    </location>
</feature>
<evidence type="ECO:0000256" key="6">
    <source>
        <dbReference type="SAM" id="Phobius"/>
    </source>
</evidence>